<organism evidence="2 3">
    <name type="scientific">Hymenolepis diminuta</name>
    <name type="common">Rat tapeworm</name>
    <dbReference type="NCBI Taxonomy" id="6216"/>
    <lineage>
        <taxon>Eukaryota</taxon>
        <taxon>Metazoa</taxon>
        <taxon>Spiralia</taxon>
        <taxon>Lophotrochozoa</taxon>
        <taxon>Platyhelminthes</taxon>
        <taxon>Cestoda</taxon>
        <taxon>Eucestoda</taxon>
        <taxon>Cyclophyllidea</taxon>
        <taxon>Hymenolepididae</taxon>
        <taxon>Hymenolepis</taxon>
    </lineage>
</organism>
<dbReference type="EMBL" id="CABIJS010000697">
    <property type="protein sequence ID" value="VUZ55768.1"/>
    <property type="molecule type" value="Genomic_DNA"/>
</dbReference>
<dbReference type="Proteomes" id="UP000321570">
    <property type="component" value="Unassembled WGS sequence"/>
</dbReference>
<name>A0A564ZA60_HYMDI</name>
<proteinExistence type="predicted"/>
<feature type="transmembrane region" description="Helical" evidence="1">
    <location>
        <begin position="12"/>
        <end position="28"/>
    </location>
</feature>
<evidence type="ECO:0000256" key="1">
    <source>
        <dbReference type="SAM" id="Phobius"/>
    </source>
</evidence>
<gene>
    <name evidence="2" type="ORF">WMSIL1_LOCUS13713</name>
</gene>
<evidence type="ECO:0000313" key="2">
    <source>
        <dbReference type="EMBL" id="VUZ55768.1"/>
    </source>
</evidence>
<reference evidence="2 3" key="1">
    <citation type="submission" date="2019-07" db="EMBL/GenBank/DDBJ databases">
        <authorList>
            <person name="Jastrzebski P J."/>
            <person name="Paukszto L."/>
            <person name="Jastrzebski P J."/>
        </authorList>
    </citation>
    <scope>NUCLEOTIDE SEQUENCE [LARGE SCALE GENOMIC DNA]</scope>
    <source>
        <strain evidence="2 3">WMS-il1</strain>
    </source>
</reference>
<evidence type="ECO:0000313" key="3">
    <source>
        <dbReference type="Proteomes" id="UP000321570"/>
    </source>
</evidence>
<accession>A0A564ZA60</accession>
<keyword evidence="1" id="KW-1133">Transmembrane helix</keyword>
<keyword evidence="3" id="KW-1185">Reference proteome</keyword>
<keyword evidence="1" id="KW-0812">Transmembrane</keyword>
<keyword evidence="1" id="KW-0472">Membrane</keyword>
<sequence length="53" mass="6058">MSFICSFDSPSSPLHFLILIVVYSIYFGKKAKAYLKISVRNCHDLLTSVGYRK</sequence>
<dbReference type="AlphaFoldDB" id="A0A564ZA60"/>
<protein>
    <submittedName>
        <fullName evidence="2">Uncharacterized protein</fullName>
    </submittedName>
</protein>